<keyword evidence="2 5" id="KW-0227">DNA damage</keyword>
<dbReference type="PANTHER" id="PTHR10429:SF0">
    <property type="entry name" value="DNA-3-METHYLADENINE GLYCOSYLASE"/>
    <property type="match status" value="1"/>
</dbReference>
<dbReference type="NCBIfam" id="NF002003">
    <property type="entry name" value="PRK00802.1-3"/>
    <property type="match status" value="1"/>
</dbReference>
<dbReference type="PATRIC" id="fig|1461584.3.peg.1041"/>
<evidence type="ECO:0000256" key="4">
    <source>
        <dbReference type="ARBA" id="ARBA00023204"/>
    </source>
</evidence>
<dbReference type="InterPro" id="IPR003180">
    <property type="entry name" value="MPG"/>
</dbReference>
<dbReference type="GO" id="GO:0003677">
    <property type="term" value="F:DNA binding"/>
    <property type="evidence" value="ECO:0007669"/>
    <property type="project" value="InterPro"/>
</dbReference>
<organism evidence="7">
    <name type="scientific">Arthrobacter saudimassiliensis</name>
    <dbReference type="NCBI Taxonomy" id="1461584"/>
    <lineage>
        <taxon>Bacteria</taxon>
        <taxon>Bacillati</taxon>
        <taxon>Actinomycetota</taxon>
        <taxon>Actinomycetes</taxon>
        <taxon>Micrococcales</taxon>
        <taxon>Micrococcaceae</taxon>
        <taxon>Arthrobacter</taxon>
    </lineage>
</organism>
<evidence type="ECO:0000256" key="6">
    <source>
        <dbReference type="SAM" id="MobiDB-lite"/>
    </source>
</evidence>
<dbReference type="GO" id="GO:0003905">
    <property type="term" value="F:alkylbase DNA N-glycosylase activity"/>
    <property type="evidence" value="ECO:0007669"/>
    <property type="project" value="InterPro"/>
</dbReference>
<feature type="region of interest" description="Disordered" evidence="6">
    <location>
        <begin position="200"/>
        <end position="224"/>
    </location>
</feature>
<evidence type="ECO:0000256" key="1">
    <source>
        <dbReference type="ARBA" id="ARBA00009232"/>
    </source>
</evidence>
<feature type="region of interest" description="Disordered" evidence="6">
    <location>
        <begin position="154"/>
        <end position="175"/>
    </location>
</feature>
<keyword evidence="3 5" id="KW-0378">Hydrolase</keyword>
<protein>
    <recommendedName>
        <fullName evidence="5">Putative 3-methyladenine DNA glycosylase</fullName>
        <ecNumber evidence="5">3.2.2.-</ecNumber>
    </recommendedName>
</protein>
<dbReference type="PANTHER" id="PTHR10429">
    <property type="entry name" value="DNA-3-METHYLADENINE GLYCOSYLASE"/>
    <property type="match status" value="1"/>
</dbReference>
<dbReference type="SUPFAM" id="SSF50486">
    <property type="entry name" value="FMT C-terminal domain-like"/>
    <property type="match status" value="1"/>
</dbReference>
<evidence type="ECO:0000256" key="5">
    <source>
        <dbReference type="HAMAP-Rule" id="MF_00527"/>
    </source>
</evidence>
<proteinExistence type="inferred from homology"/>
<dbReference type="HAMAP" id="MF_00527">
    <property type="entry name" value="3MGH"/>
    <property type="match status" value="1"/>
</dbReference>
<comment type="similarity">
    <text evidence="1 5">Belongs to the DNA glycosylase MPG family.</text>
</comment>
<name>A0A078MK67_9MICC</name>
<dbReference type="Pfam" id="PF02245">
    <property type="entry name" value="Pur_DNA_glyco"/>
    <property type="match status" value="1"/>
</dbReference>
<dbReference type="EMBL" id="LN483070">
    <property type="protein sequence ID" value="CEA07728.1"/>
    <property type="molecule type" value="Genomic_DNA"/>
</dbReference>
<dbReference type="InterPro" id="IPR011034">
    <property type="entry name" value="Formyl_transferase-like_C_sf"/>
</dbReference>
<dbReference type="EC" id="3.2.2.-" evidence="5"/>
<accession>A0A078MK67</accession>
<dbReference type="NCBIfam" id="TIGR00567">
    <property type="entry name" value="3mg"/>
    <property type="match status" value="1"/>
</dbReference>
<gene>
    <name evidence="7" type="ORF">BN1051_01049</name>
</gene>
<dbReference type="Gene3D" id="3.10.300.10">
    <property type="entry name" value="Methylpurine-DNA glycosylase (MPG)"/>
    <property type="match status" value="1"/>
</dbReference>
<dbReference type="FunFam" id="3.10.300.10:FF:000001">
    <property type="entry name" value="Putative 3-methyladenine DNA glycosylase"/>
    <property type="match status" value="1"/>
</dbReference>
<evidence type="ECO:0000313" key="7">
    <source>
        <dbReference type="EMBL" id="CEA07728.1"/>
    </source>
</evidence>
<feature type="compositionally biased region" description="Basic and acidic residues" evidence="6">
    <location>
        <begin position="215"/>
        <end position="224"/>
    </location>
</feature>
<dbReference type="InterPro" id="IPR036995">
    <property type="entry name" value="MPG_sf"/>
</dbReference>
<reference evidence="7" key="1">
    <citation type="submission" date="2014-07" db="EMBL/GenBank/DDBJ databases">
        <authorList>
            <person name="Urmite Genomes Urmite Genomes"/>
        </authorList>
    </citation>
    <scope>NUCLEOTIDE SEQUENCE</scope>
    <source>
        <strain evidence="7">11W110_air</strain>
    </source>
</reference>
<sequence>MDSLQARSLLAVPAVDAAPWLLGAVLRREDDDGAVAVRITEVEAYMGSQDPGSHAFRGRTARNNTMFGPAGHLYVYFTYGMHYCANVVCGEEGFATGLLLRAGEIVEGRDLARLRRKNPRTDLDLARGPARLAQALGLDRRFDGADVFGGPLTLSLPDRPQPQEGISTGPRVGVSGEGGGEAYPWRYWIAGEPTVSKYRPAVPRRRPAAGATALLRRDAERRPG</sequence>
<dbReference type="CDD" id="cd00540">
    <property type="entry name" value="AAG"/>
    <property type="match status" value="1"/>
</dbReference>
<keyword evidence="4 5" id="KW-0234">DNA repair</keyword>
<dbReference type="AlphaFoldDB" id="A0A078MK67"/>
<evidence type="ECO:0000256" key="2">
    <source>
        <dbReference type="ARBA" id="ARBA00022763"/>
    </source>
</evidence>
<evidence type="ECO:0000256" key="3">
    <source>
        <dbReference type="ARBA" id="ARBA00022801"/>
    </source>
</evidence>
<dbReference type="GO" id="GO:0006284">
    <property type="term" value="P:base-excision repair"/>
    <property type="evidence" value="ECO:0007669"/>
    <property type="project" value="InterPro"/>
</dbReference>